<dbReference type="InterPro" id="IPR050833">
    <property type="entry name" value="Poly_Biosynth_Transport"/>
</dbReference>
<evidence type="ECO:0000313" key="7">
    <source>
        <dbReference type="EMBL" id="WDH75419.1"/>
    </source>
</evidence>
<feature type="transmembrane region" description="Helical" evidence="6">
    <location>
        <begin position="21"/>
        <end position="39"/>
    </location>
</feature>
<keyword evidence="3 6" id="KW-0812">Transmembrane</keyword>
<gene>
    <name evidence="7" type="ORF">PTI97_11380</name>
</gene>
<evidence type="ECO:0000256" key="4">
    <source>
        <dbReference type="ARBA" id="ARBA00022989"/>
    </source>
</evidence>
<evidence type="ECO:0000313" key="8">
    <source>
        <dbReference type="Proteomes" id="UP001213680"/>
    </source>
</evidence>
<evidence type="ECO:0000256" key="5">
    <source>
        <dbReference type="ARBA" id="ARBA00023136"/>
    </source>
</evidence>
<feature type="transmembrane region" description="Helical" evidence="6">
    <location>
        <begin position="259"/>
        <end position="289"/>
    </location>
</feature>
<feature type="transmembrane region" description="Helical" evidence="6">
    <location>
        <begin position="350"/>
        <end position="370"/>
    </location>
</feature>
<sequence length="518" mass="57921">MATKYALEPEEVSSNQIKYGALVSYVSIGFNIISGFLYTPWMIGKIGQANYGLYILSFSIIAIFAFNLGLEVVVARFLSKYRNDGDRQGEIRFLGIAYKLFFLLTFILAVVLAILYVFLDNLYGNLSAGDLEKLQFMYPIVAFYILITLISKPLDAVFIVNERFIQFNSLLFFEKVVIVTCTIVALVMGYGVYALVVINAIVILLNNIFKVLYIWKYTDTKIDFLASGKGMYREIFVFSSWQTTVAATHNFLMNIMPTVLVIVASGVAVAIFSIGMVVQGYVLLIATAVNSLFLPKVSRLTHSGDVKDIENLMIRVGRIQLYVVGFITVTFIAIGSEFIHFWVGDAFRESYVVASLLIAMGVITLPQEIANIHLVTTNQIRYRAYGMVISAVIGLVLAIFLSGAYGASGAALALMIGYLSGNAVFMNIIYVKILKIDVLRFFKECHLQLLPGLLLTLVIGMVIQHLHPSSNMIEFLYKAVGLVALYAMFTWFFTVNQFEKDLIQSILPFKRIKKGELK</sequence>
<feature type="transmembrane region" description="Helical" evidence="6">
    <location>
        <begin position="51"/>
        <end position="75"/>
    </location>
</feature>
<keyword evidence="5 6" id="KW-0472">Membrane</keyword>
<feature type="transmembrane region" description="Helical" evidence="6">
    <location>
        <begin position="321"/>
        <end position="344"/>
    </location>
</feature>
<keyword evidence="8" id="KW-1185">Reference proteome</keyword>
<evidence type="ECO:0000256" key="2">
    <source>
        <dbReference type="ARBA" id="ARBA00022475"/>
    </source>
</evidence>
<organism evidence="7 8">
    <name type="scientific">Exiguobacterium marinum</name>
    <dbReference type="NCBI Taxonomy" id="273528"/>
    <lineage>
        <taxon>Bacteria</taxon>
        <taxon>Bacillati</taxon>
        <taxon>Bacillota</taxon>
        <taxon>Bacilli</taxon>
        <taxon>Bacillales</taxon>
        <taxon>Bacillales Family XII. Incertae Sedis</taxon>
        <taxon>Exiguobacterium</taxon>
    </lineage>
</organism>
<feature type="transmembrane region" description="Helical" evidence="6">
    <location>
        <begin position="475"/>
        <end position="495"/>
    </location>
</feature>
<protein>
    <submittedName>
        <fullName evidence="7">Oligosaccharide flippase family protein</fullName>
    </submittedName>
</protein>
<feature type="transmembrane region" description="Helical" evidence="6">
    <location>
        <begin position="138"/>
        <end position="160"/>
    </location>
</feature>
<evidence type="ECO:0000256" key="6">
    <source>
        <dbReference type="SAM" id="Phobius"/>
    </source>
</evidence>
<reference evidence="7 8" key="1">
    <citation type="submission" date="2023-02" db="EMBL/GenBank/DDBJ databases">
        <title>A bacterium isolated from plastisphere.</title>
        <authorList>
            <person name="Sun Y."/>
        </authorList>
    </citation>
    <scope>NUCLEOTIDE SEQUENCE [LARGE SCALE GENOMIC DNA]</scope>
    <source>
        <strain evidence="8">a-1</strain>
    </source>
</reference>
<dbReference type="Pfam" id="PF13440">
    <property type="entry name" value="Polysacc_synt_3"/>
    <property type="match status" value="1"/>
</dbReference>
<feature type="transmembrane region" description="Helical" evidence="6">
    <location>
        <begin position="196"/>
        <end position="215"/>
    </location>
</feature>
<dbReference type="PANTHER" id="PTHR30250:SF26">
    <property type="entry name" value="PSMA PROTEIN"/>
    <property type="match status" value="1"/>
</dbReference>
<feature type="transmembrane region" description="Helical" evidence="6">
    <location>
        <begin position="445"/>
        <end position="463"/>
    </location>
</feature>
<evidence type="ECO:0000256" key="3">
    <source>
        <dbReference type="ARBA" id="ARBA00022692"/>
    </source>
</evidence>
<accession>A0ABY7WZW6</accession>
<evidence type="ECO:0000256" key="1">
    <source>
        <dbReference type="ARBA" id="ARBA00004651"/>
    </source>
</evidence>
<dbReference type="PANTHER" id="PTHR30250">
    <property type="entry name" value="PST FAMILY PREDICTED COLANIC ACID TRANSPORTER"/>
    <property type="match status" value="1"/>
</dbReference>
<comment type="subcellular location">
    <subcellularLocation>
        <location evidence="1">Cell membrane</location>
        <topology evidence="1">Multi-pass membrane protein</topology>
    </subcellularLocation>
</comment>
<keyword evidence="2" id="KW-1003">Cell membrane</keyword>
<name>A0ABY7WZW6_9BACL</name>
<dbReference type="EMBL" id="CP118099">
    <property type="protein sequence ID" value="WDH75419.1"/>
    <property type="molecule type" value="Genomic_DNA"/>
</dbReference>
<keyword evidence="4 6" id="KW-1133">Transmembrane helix</keyword>
<feature type="transmembrane region" description="Helical" evidence="6">
    <location>
        <begin position="172"/>
        <end position="190"/>
    </location>
</feature>
<feature type="transmembrane region" description="Helical" evidence="6">
    <location>
        <begin position="382"/>
        <end position="405"/>
    </location>
</feature>
<feature type="transmembrane region" description="Helical" evidence="6">
    <location>
        <begin position="96"/>
        <end position="118"/>
    </location>
</feature>
<dbReference type="RefSeq" id="WP_274356580.1">
    <property type="nucleotide sequence ID" value="NZ_CP118099.1"/>
</dbReference>
<dbReference type="Proteomes" id="UP001213680">
    <property type="component" value="Chromosome"/>
</dbReference>
<proteinExistence type="predicted"/>
<feature type="transmembrane region" description="Helical" evidence="6">
    <location>
        <begin position="411"/>
        <end position="433"/>
    </location>
</feature>